<feature type="binding site" evidence="3">
    <location>
        <position position="458"/>
    </location>
    <ligand>
        <name>Mn(2+)</name>
        <dbReference type="ChEBI" id="CHEBI:29035"/>
    </ligand>
</feature>
<accession>A0A2N3WZI6</accession>
<feature type="binding site" evidence="3">
    <location>
        <position position="173"/>
    </location>
    <ligand>
        <name>phosphoenolpyruvate</name>
        <dbReference type="ChEBI" id="CHEBI:58702"/>
    </ligand>
</feature>
<dbReference type="EMBL" id="PJMW01000001">
    <property type="protein sequence ID" value="PKV99303.1"/>
    <property type="molecule type" value="Genomic_DNA"/>
</dbReference>
<evidence type="ECO:0000313" key="5">
    <source>
        <dbReference type="EMBL" id="PKV99303.1"/>
    </source>
</evidence>
<evidence type="ECO:0000256" key="2">
    <source>
        <dbReference type="ARBA" id="ARBA00022679"/>
    </source>
</evidence>
<comment type="catalytic activity">
    <reaction evidence="4">
        <text>D-erythrose 4-phosphate + phosphoenolpyruvate + H2O = 7-phospho-2-dehydro-3-deoxy-D-arabino-heptonate + phosphate</text>
        <dbReference type="Rhea" id="RHEA:14717"/>
        <dbReference type="ChEBI" id="CHEBI:15377"/>
        <dbReference type="ChEBI" id="CHEBI:16897"/>
        <dbReference type="ChEBI" id="CHEBI:43474"/>
        <dbReference type="ChEBI" id="CHEBI:58394"/>
        <dbReference type="ChEBI" id="CHEBI:58702"/>
        <dbReference type="EC" id="2.5.1.54"/>
    </reaction>
</comment>
<dbReference type="InterPro" id="IPR013785">
    <property type="entry name" value="Aldolase_TIM"/>
</dbReference>
<comment type="caution">
    <text evidence="5">The sequence shown here is derived from an EMBL/GenBank/DDBJ whole genome shotgun (WGS) entry which is preliminary data.</text>
</comment>
<organism evidence="5 6">
    <name type="scientific">Nocardia fluminea</name>
    <dbReference type="NCBI Taxonomy" id="134984"/>
    <lineage>
        <taxon>Bacteria</taxon>
        <taxon>Bacillati</taxon>
        <taxon>Actinomycetota</taxon>
        <taxon>Actinomycetes</taxon>
        <taxon>Mycobacteriales</taxon>
        <taxon>Nocardiaceae</taxon>
        <taxon>Nocardia</taxon>
    </lineage>
</organism>
<evidence type="ECO:0000313" key="6">
    <source>
        <dbReference type="Proteomes" id="UP000233766"/>
    </source>
</evidence>
<sequence>MGDGPHDGSTKPYVGALRGLRTGRRWPRRASRVRRIVAGARGSYSDLVTWTVDVPIDRLPELPPLPDELRGRLDAALARPALQQPSWDADEAATMRTVLESVPPICLPAEVEDLKAQLAAVARGEAFLMQGGDCAETFADNTEPHIRGNIRTLLQMAVVLTYGASMPVVKVARIAGQYAKPRSSDTDALGLTSYRGDMVNSLVADQALRRHDPSRLVRAYANASAAMNLVRALTSAGTADLHRLHDWNRDFVAQSPAGARYETLAEEIDRGLRFMAACQVNDPSLKTARIYASHEALVLDYERAMLRLSESETGEPLLYDLSAHFLWIGERTRQLDGAHIALAELLANPIGLKIGPTTTPELAVEYVERLDPNNEPGRLTLVARMGNGKVRDVLPPIIEKVQATGHQVIWQCDPMHGNTHESSTGFKTRHFDRIVDEVQGFFEVHHALGTHPGGLHIELTGENVTECLGGAQDISDLDLGGRYETACDPRLNTQQSLELSFLVAEMLR</sequence>
<protein>
    <recommendedName>
        <fullName evidence="4">Phospho-2-dehydro-3-deoxyheptonate aldolase</fullName>
        <ecNumber evidence="4">2.5.1.54</ecNumber>
    </recommendedName>
</protein>
<dbReference type="NCBIfam" id="TIGR01358">
    <property type="entry name" value="DAHP_synth_II"/>
    <property type="match status" value="1"/>
</dbReference>
<feature type="binding site" evidence="3">
    <location>
        <position position="416"/>
    </location>
    <ligand>
        <name>Mn(2+)</name>
        <dbReference type="ChEBI" id="CHEBI:29035"/>
    </ligand>
</feature>
<comment type="similarity">
    <text evidence="1 4">Belongs to the class-II DAHP synthase family.</text>
</comment>
<evidence type="ECO:0000256" key="1">
    <source>
        <dbReference type="ARBA" id="ARBA00008911"/>
    </source>
</evidence>
<keyword evidence="6" id="KW-1185">Reference proteome</keyword>
<name>A0A2N3WZI6_9NOCA</name>
<dbReference type="Pfam" id="PF01474">
    <property type="entry name" value="DAHP_synth_2"/>
    <property type="match status" value="1"/>
</dbReference>
<dbReference type="GO" id="GO:0008652">
    <property type="term" value="P:amino acid biosynthetic process"/>
    <property type="evidence" value="ECO:0007669"/>
    <property type="project" value="UniProtKB-KW"/>
</dbReference>
<feature type="binding site" evidence="3">
    <location>
        <position position="488"/>
    </location>
    <ligand>
        <name>Mn(2+)</name>
        <dbReference type="ChEBI" id="CHEBI:29035"/>
    </ligand>
</feature>
<evidence type="ECO:0000256" key="4">
    <source>
        <dbReference type="RuleBase" id="RU363071"/>
    </source>
</evidence>
<keyword evidence="3" id="KW-0104">Cadmium</keyword>
<keyword evidence="3" id="KW-0170">Cobalt</keyword>
<dbReference type="SUPFAM" id="SSF51569">
    <property type="entry name" value="Aldolase"/>
    <property type="match status" value="1"/>
</dbReference>
<evidence type="ECO:0000256" key="3">
    <source>
        <dbReference type="PIRSR" id="PIRSR602480-1"/>
    </source>
</evidence>
<dbReference type="Gene3D" id="3.20.20.70">
    <property type="entry name" value="Aldolase class I"/>
    <property type="match status" value="2"/>
</dbReference>
<dbReference type="PANTHER" id="PTHR21337">
    <property type="entry name" value="PHOSPHO-2-DEHYDRO-3-DEOXYHEPTONATE ALDOLASE 1, 2"/>
    <property type="match status" value="1"/>
</dbReference>
<dbReference type="EC" id="2.5.1.54" evidence="4"/>
<dbReference type="Proteomes" id="UP000233766">
    <property type="component" value="Unassembled WGS sequence"/>
</dbReference>
<reference evidence="5 6" key="1">
    <citation type="submission" date="2017-12" db="EMBL/GenBank/DDBJ databases">
        <title>Sequencing the genomes of 1000 Actinobacteria strains.</title>
        <authorList>
            <person name="Klenk H.-P."/>
        </authorList>
    </citation>
    <scope>NUCLEOTIDE SEQUENCE [LARGE SCALE GENOMIC DNA]</scope>
    <source>
        <strain evidence="5 6">DSM 44489</strain>
    </source>
</reference>
<dbReference type="GO" id="GO:0009423">
    <property type="term" value="P:chorismate biosynthetic process"/>
    <property type="evidence" value="ECO:0007669"/>
    <property type="project" value="UniProtKB-UniPathway"/>
</dbReference>
<keyword evidence="2 4" id="KW-0808">Transferase</keyword>
<dbReference type="GO" id="GO:0003849">
    <property type="term" value="F:3-deoxy-7-phosphoheptulonate synthase activity"/>
    <property type="evidence" value="ECO:0007669"/>
    <property type="project" value="UniProtKB-EC"/>
</dbReference>
<dbReference type="AlphaFoldDB" id="A0A2N3WZI6"/>
<feature type="binding site" evidence="3">
    <location>
        <position position="134"/>
    </location>
    <ligand>
        <name>Mn(2+)</name>
        <dbReference type="ChEBI" id="CHEBI:29035"/>
    </ligand>
</feature>
<keyword evidence="3" id="KW-0464">Manganese</keyword>
<proteinExistence type="inferred from homology"/>
<keyword evidence="4" id="KW-0057">Aromatic amino acid biosynthesis</keyword>
<gene>
    <name evidence="5" type="ORF">ATK86_1351</name>
</gene>
<feature type="binding site" evidence="3">
    <location>
        <position position="353"/>
    </location>
    <ligand>
        <name>phosphoenolpyruvate</name>
        <dbReference type="ChEBI" id="CHEBI:58702"/>
    </ligand>
</feature>
<dbReference type="UniPathway" id="UPA00053">
    <property type="reaction ID" value="UER00084"/>
</dbReference>
<dbReference type="InterPro" id="IPR002480">
    <property type="entry name" value="DAHP_synth_2"/>
</dbReference>
<comment type="pathway">
    <text evidence="4">Metabolic intermediate biosynthesis; chorismate biosynthesis; chorismate from D-erythrose 4-phosphate and phosphoenolpyruvate: step 1/7.</text>
</comment>
<feature type="binding site" evidence="3">
    <location>
        <begin position="330"/>
        <end position="331"/>
    </location>
    <ligand>
        <name>phosphoenolpyruvate</name>
        <dbReference type="ChEBI" id="CHEBI:58702"/>
    </ligand>
</feature>
<feature type="binding site" evidence="3">
    <location>
        <position position="384"/>
    </location>
    <ligand>
        <name>phosphoenolpyruvate</name>
        <dbReference type="ChEBI" id="CHEBI:58702"/>
    </ligand>
</feature>
<dbReference type="GO" id="GO:0009073">
    <property type="term" value="P:aromatic amino acid family biosynthetic process"/>
    <property type="evidence" value="ECO:0007669"/>
    <property type="project" value="UniProtKB-KW"/>
</dbReference>
<comment type="cofactor">
    <cofactor evidence="3">
        <name>Mn(2+)</name>
        <dbReference type="ChEBI" id="CHEBI:29035"/>
    </cofactor>
    <cofactor evidence="3">
        <name>Co(2+)</name>
        <dbReference type="ChEBI" id="CHEBI:48828"/>
    </cofactor>
    <cofactor evidence="3">
        <name>Cd(2+)</name>
        <dbReference type="ChEBI" id="CHEBI:48775"/>
    </cofactor>
    <text evidence="3">Binds 1 divalent cation per subunit. The enzyme is active with manganese, cobalt or cadmium ions.</text>
</comment>
<dbReference type="PANTHER" id="PTHR21337:SF0">
    <property type="entry name" value="PHOSPHO-2-DEHYDRO-3-DEOXYHEPTONATE ALDOLASE"/>
    <property type="match status" value="1"/>
</dbReference>
<dbReference type="FunFam" id="3.20.20.70:FF:000139">
    <property type="entry name" value="Phospho-2-dehydro-3-deoxyheptonate aldolase"/>
    <property type="match status" value="1"/>
</dbReference>
<keyword evidence="4" id="KW-0028">Amino-acid biosynthesis</keyword>